<name>A0A430MAW0_9HYPO</name>
<proteinExistence type="predicted"/>
<evidence type="ECO:0000256" key="1">
    <source>
        <dbReference type="SAM" id="MobiDB-lite"/>
    </source>
</evidence>
<keyword evidence="3" id="KW-1185">Reference proteome</keyword>
<protein>
    <submittedName>
        <fullName evidence="2">Uncharacterized protein</fullName>
    </submittedName>
</protein>
<reference evidence="2 3" key="1">
    <citation type="submission" date="2017-06" db="EMBL/GenBank/DDBJ databases">
        <title>Comparative genomic analysis of Ambrosia Fusariam Clade fungi.</title>
        <authorList>
            <person name="Stajich J.E."/>
            <person name="Carrillo J."/>
            <person name="Kijimoto T."/>
            <person name="Eskalen A."/>
            <person name="O'Donnell K."/>
            <person name="Kasson M."/>
        </authorList>
    </citation>
    <scope>NUCLEOTIDE SEQUENCE [LARGE SCALE GENOMIC DNA]</scope>
    <source>
        <strain evidence="2 3">UCR1854</strain>
    </source>
</reference>
<dbReference type="Proteomes" id="UP000287124">
    <property type="component" value="Unassembled WGS sequence"/>
</dbReference>
<dbReference type="AlphaFoldDB" id="A0A430MAW0"/>
<organism evidence="2 3">
    <name type="scientific">Fusarium euwallaceae</name>
    <dbReference type="NCBI Taxonomy" id="1147111"/>
    <lineage>
        <taxon>Eukaryota</taxon>
        <taxon>Fungi</taxon>
        <taxon>Dikarya</taxon>
        <taxon>Ascomycota</taxon>
        <taxon>Pezizomycotina</taxon>
        <taxon>Sordariomycetes</taxon>
        <taxon>Hypocreomycetidae</taxon>
        <taxon>Hypocreales</taxon>
        <taxon>Nectriaceae</taxon>
        <taxon>Fusarium</taxon>
        <taxon>Fusarium solani species complex</taxon>
    </lineage>
</organism>
<accession>A0A430MAW0</accession>
<gene>
    <name evidence="2" type="ORF">BHE90_000352</name>
</gene>
<sequence length="231" mass="26993">MEQEFKSTRGSRKMVSHMPEQREQDAPAIGYFKNHAGDTRYLTVLPHQDLFLFQLKDPAIIDWERLDMEIRLGSSTWGFQGRRNIALEYKTEWGLQLGKNMAELYNVPIIRNIIRMAIDSEASFAIWLVDYNLRRKRSVAASISNGEKPQIFYARNHRLIEVGFSIHPLKEFEYIKEVEVEEDDSNEFLKEISNPITFADTVHEAAINQWESWESHNKYPCPIGLLGWDTL</sequence>
<comment type="caution">
    <text evidence="2">The sequence shown here is derived from an EMBL/GenBank/DDBJ whole genome shotgun (WGS) entry which is preliminary data.</text>
</comment>
<feature type="region of interest" description="Disordered" evidence="1">
    <location>
        <begin position="1"/>
        <end position="21"/>
    </location>
</feature>
<dbReference type="EMBL" id="MIKF01000002">
    <property type="protein sequence ID" value="RTE85099.1"/>
    <property type="molecule type" value="Genomic_DNA"/>
</dbReference>
<evidence type="ECO:0000313" key="3">
    <source>
        <dbReference type="Proteomes" id="UP000287124"/>
    </source>
</evidence>
<evidence type="ECO:0000313" key="2">
    <source>
        <dbReference type="EMBL" id="RTE85099.1"/>
    </source>
</evidence>